<evidence type="ECO:0000313" key="4">
    <source>
        <dbReference type="RefSeq" id="XP_030647595.1"/>
    </source>
</evidence>
<feature type="region of interest" description="Disordered" evidence="1">
    <location>
        <begin position="53"/>
        <end position="167"/>
    </location>
</feature>
<feature type="compositionally biased region" description="Basic and acidic residues" evidence="1">
    <location>
        <begin position="404"/>
        <end position="413"/>
    </location>
</feature>
<dbReference type="InterPro" id="IPR052109">
    <property type="entry name" value="SRRM_Domain-Containing"/>
</dbReference>
<dbReference type="FunCoup" id="A0A6J2WTL0">
    <property type="interactions" value="675"/>
</dbReference>
<feature type="compositionally biased region" description="Basic residues" evidence="1">
    <location>
        <begin position="449"/>
        <end position="462"/>
    </location>
</feature>
<reference evidence="4" key="1">
    <citation type="submission" date="2025-08" db="UniProtKB">
        <authorList>
            <consortium name="RefSeq"/>
        </authorList>
    </citation>
    <scope>IDENTIFICATION</scope>
</reference>
<keyword evidence="3" id="KW-1185">Reference proteome</keyword>
<dbReference type="GO" id="GO:0005634">
    <property type="term" value="C:nucleus"/>
    <property type="evidence" value="ECO:0007669"/>
    <property type="project" value="TreeGrafter"/>
</dbReference>
<evidence type="ECO:0000256" key="1">
    <source>
        <dbReference type="SAM" id="MobiDB-lite"/>
    </source>
</evidence>
<dbReference type="Pfam" id="PF15230">
    <property type="entry name" value="SRRM_C"/>
    <property type="match status" value="1"/>
</dbReference>
<dbReference type="GeneID" id="115827828"/>
<dbReference type="AlphaFoldDB" id="A0A6J2WTL0"/>
<evidence type="ECO:0000313" key="3">
    <source>
        <dbReference type="Proteomes" id="UP000504632"/>
    </source>
</evidence>
<feature type="compositionally biased region" description="Basic residues" evidence="1">
    <location>
        <begin position="382"/>
        <end position="403"/>
    </location>
</feature>
<feature type="compositionally biased region" description="Basic residues" evidence="1">
    <location>
        <begin position="73"/>
        <end position="91"/>
    </location>
</feature>
<proteinExistence type="predicted"/>
<dbReference type="RefSeq" id="XP_030647595.1">
    <property type="nucleotide sequence ID" value="XM_030791735.1"/>
</dbReference>
<dbReference type="PANTHER" id="PTHR34755:SF1">
    <property type="entry name" value="SERINE_ARGININE REPETITIVE MATRIX PROTEIN 4"/>
    <property type="match status" value="1"/>
</dbReference>
<feature type="compositionally biased region" description="Basic residues" evidence="1">
    <location>
        <begin position="105"/>
        <end position="133"/>
    </location>
</feature>
<dbReference type="InParanoid" id="A0A6J2WTL0"/>
<dbReference type="OrthoDB" id="9950700at2759"/>
<evidence type="ECO:0000259" key="2">
    <source>
        <dbReference type="Pfam" id="PF15230"/>
    </source>
</evidence>
<dbReference type="CTD" id="84530"/>
<feature type="compositionally biased region" description="Low complexity" evidence="1">
    <location>
        <begin position="340"/>
        <end position="353"/>
    </location>
</feature>
<feature type="compositionally biased region" description="Low complexity" evidence="1">
    <location>
        <begin position="425"/>
        <end position="437"/>
    </location>
</feature>
<organism evidence="3 4">
    <name type="scientific">Chanos chanos</name>
    <name type="common">Milkfish</name>
    <name type="synonym">Mugil chanos</name>
    <dbReference type="NCBI Taxonomy" id="29144"/>
    <lineage>
        <taxon>Eukaryota</taxon>
        <taxon>Metazoa</taxon>
        <taxon>Chordata</taxon>
        <taxon>Craniata</taxon>
        <taxon>Vertebrata</taxon>
        <taxon>Euteleostomi</taxon>
        <taxon>Actinopterygii</taxon>
        <taxon>Neopterygii</taxon>
        <taxon>Teleostei</taxon>
        <taxon>Ostariophysi</taxon>
        <taxon>Gonorynchiformes</taxon>
        <taxon>Chanidae</taxon>
        <taxon>Chanos</taxon>
    </lineage>
</organism>
<name>A0A6J2WTL0_CHACN</name>
<feature type="region of interest" description="Disordered" evidence="1">
    <location>
        <begin position="180"/>
        <end position="437"/>
    </location>
</feature>
<feature type="region of interest" description="Disordered" evidence="1">
    <location>
        <begin position="449"/>
        <end position="507"/>
    </location>
</feature>
<dbReference type="GO" id="GO:0042551">
    <property type="term" value="P:neuron maturation"/>
    <property type="evidence" value="ECO:0007669"/>
    <property type="project" value="TreeGrafter"/>
</dbReference>
<accession>A0A6J2WTL0</accession>
<feature type="compositionally biased region" description="Low complexity" evidence="1">
    <location>
        <begin position="463"/>
        <end position="486"/>
    </location>
</feature>
<dbReference type="InterPro" id="IPR029360">
    <property type="entry name" value="SRRM_C"/>
</dbReference>
<protein>
    <submittedName>
        <fullName evidence="4">Serine/arginine repetitive matrix protein 4</fullName>
    </submittedName>
</protein>
<dbReference type="Proteomes" id="UP000504632">
    <property type="component" value="Chromosome 14"/>
</dbReference>
<sequence>MASLQQGEKQLFEKFWKGTFKAVATPRPESIIVASITARRTVNKLETSLCLAPKDKESKLETEDTVANNPTNRKGHVKERRRKRHGRHRSRSTCLNADHSPRPASKGKKKKKKSDRKRRRERSRHRSRRRQRYRRSEVEVSVWRSSSTESRSEEHSGHPARLGEDVHLSVNQRGFEWGSDVPKLANKIPPNCSANPPRNSIGPSQPGHGILSKQTAVLANQNKGQPDYDSGNDTSSPPSSKTDGSRLNVNGDNKSTSLEKLRFMDGDSTSDSGNSVTSYVSLSKPETSESDLSASIFRKNSDRTPVRGATVVGNSRLGVTATDRSLSPPPYSRHRRRSSSSRCRSFSSRSSRSSYHHSRSSSFSSGKRARERKRGSSSGMKGSKRSRKQSRRRPYSPIRKRRRDSPSHLEARRITSARKRPIPYYRPSPSSSSRSSSLSSWYSLFSRSRSRSRSRSCSRSRCRSYSSYRTYSRSSSWNSIFGSHSQSRSRSRSRSYDSLTSYSRGRR</sequence>
<feature type="compositionally biased region" description="Polar residues" evidence="1">
    <location>
        <begin position="231"/>
        <end position="256"/>
    </location>
</feature>
<gene>
    <name evidence="4" type="primary">srrm4</name>
</gene>
<feature type="compositionally biased region" description="Low complexity" evidence="1">
    <location>
        <begin position="496"/>
        <end position="507"/>
    </location>
</feature>
<dbReference type="GO" id="GO:0003729">
    <property type="term" value="F:mRNA binding"/>
    <property type="evidence" value="ECO:0007669"/>
    <property type="project" value="TreeGrafter"/>
</dbReference>
<dbReference type="PANTHER" id="PTHR34755">
    <property type="entry name" value="SERINE/ARGININE REPETITIVE MATRIX PROTEIN 3-RELATED"/>
    <property type="match status" value="1"/>
</dbReference>
<feature type="compositionally biased region" description="Basic and acidic residues" evidence="1">
    <location>
        <begin position="53"/>
        <end position="62"/>
    </location>
</feature>
<dbReference type="GO" id="GO:0043484">
    <property type="term" value="P:regulation of RNA splicing"/>
    <property type="evidence" value="ECO:0007669"/>
    <property type="project" value="TreeGrafter"/>
</dbReference>
<feature type="compositionally biased region" description="Polar residues" evidence="1">
    <location>
        <begin position="212"/>
        <end position="224"/>
    </location>
</feature>
<feature type="compositionally biased region" description="Low complexity" evidence="1">
    <location>
        <begin position="139"/>
        <end position="149"/>
    </location>
</feature>
<feature type="compositionally biased region" description="Polar residues" evidence="1">
    <location>
        <begin position="192"/>
        <end position="203"/>
    </location>
</feature>
<feature type="compositionally biased region" description="Basic and acidic residues" evidence="1">
    <location>
        <begin position="150"/>
        <end position="167"/>
    </location>
</feature>
<feature type="compositionally biased region" description="Polar residues" evidence="1">
    <location>
        <begin position="267"/>
        <end position="293"/>
    </location>
</feature>
<dbReference type="GO" id="GO:0006397">
    <property type="term" value="P:mRNA processing"/>
    <property type="evidence" value="ECO:0007669"/>
    <property type="project" value="TreeGrafter"/>
</dbReference>
<feature type="domain" description="Serine/arginine repetitive matrix protein C-terminal" evidence="2">
    <location>
        <begin position="364"/>
        <end position="427"/>
    </location>
</feature>